<evidence type="ECO:0000256" key="2">
    <source>
        <dbReference type="ARBA" id="ARBA00022723"/>
    </source>
</evidence>
<accession>M8BT67</accession>
<evidence type="ECO:0000256" key="5">
    <source>
        <dbReference type="ARBA" id="ARBA00023242"/>
    </source>
</evidence>
<dbReference type="Pfam" id="PF13912">
    <property type="entry name" value="zf-C2H2_6"/>
    <property type="match status" value="1"/>
</dbReference>
<dbReference type="SUPFAM" id="SSF57667">
    <property type="entry name" value="beta-beta-alpha zinc fingers"/>
    <property type="match status" value="1"/>
</dbReference>
<dbReference type="InterPro" id="IPR036236">
    <property type="entry name" value="Znf_C2H2_sf"/>
</dbReference>
<sequence>MEAEEGLDLSLSLRQYSPPRVQPVFACGYCPAKFRSPQALGGHQKAHKLQRDLHRRAMALSSAAAGLLG</sequence>
<dbReference type="InterPro" id="IPR044246">
    <property type="entry name" value="ZFP3-like"/>
</dbReference>
<dbReference type="GO" id="GO:0005634">
    <property type="term" value="C:nucleus"/>
    <property type="evidence" value="ECO:0007669"/>
    <property type="project" value="UniProtKB-SubCell"/>
</dbReference>
<dbReference type="PROSITE" id="PS00028">
    <property type="entry name" value="ZINC_FINGER_C2H2_1"/>
    <property type="match status" value="1"/>
</dbReference>
<dbReference type="PROSITE" id="PS50157">
    <property type="entry name" value="ZINC_FINGER_C2H2_2"/>
    <property type="match status" value="1"/>
</dbReference>
<reference evidence="6" key="1">
    <citation type="submission" date="2015-06" db="UniProtKB">
        <authorList>
            <consortium name="EnsemblPlants"/>
        </authorList>
    </citation>
    <scope>IDENTIFICATION</scope>
</reference>
<evidence type="ECO:0000256" key="4">
    <source>
        <dbReference type="ARBA" id="ARBA00022833"/>
    </source>
</evidence>
<evidence type="ECO:0000256" key="1">
    <source>
        <dbReference type="ARBA" id="ARBA00004123"/>
    </source>
</evidence>
<dbReference type="InterPro" id="IPR013087">
    <property type="entry name" value="Znf_C2H2_type"/>
</dbReference>
<keyword evidence="5" id="KW-0539">Nucleus</keyword>
<keyword evidence="3" id="KW-0863">Zinc-finger</keyword>
<protein>
    <submittedName>
        <fullName evidence="6">Zinc finger protein 4</fullName>
    </submittedName>
</protein>
<dbReference type="PANTHER" id="PTHR47287">
    <property type="entry name" value="C2H2 AND C2HC ZINC FINGERS SUPERFAMILY PROTEIN"/>
    <property type="match status" value="1"/>
</dbReference>
<keyword evidence="4" id="KW-0862">Zinc</keyword>
<proteinExistence type="predicted"/>
<keyword evidence="2" id="KW-0479">Metal-binding</keyword>
<dbReference type="GO" id="GO:0009788">
    <property type="term" value="P:negative regulation of abscisic acid-activated signaling pathway"/>
    <property type="evidence" value="ECO:0007669"/>
    <property type="project" value="InterPro"/>
</dbReference>
<evidence type="ECO:0000313" key="6">
    <source>
        <dbReference type="EnsemblPlants" id="EMT06127"/>
    </source>
</evidence>
<dbReference type="AlphaFoldDB" id="M8BT67"/>
<dbReference type="PANTHER" id="PTHR47287:SF15">
    <property type="entry name" value="ZINC FINGER PROTEIN 3-LIKE"/>
    <property type="match status" value="1"/>
</dbReference>
<comment type="subcellular location">
    <subcellularLocation>
        <location evidence="1">Nucleus</location>
    </subcellularLocation>
</comment>
<name>M8BT67_AEGTA</name>
<dbReference type="EnsemblPlants" id="EMT06127">
    <property type="protein sequence ID" value="EMT06127"/>
    <property type="gene ID" value="F775_01396"/>
</dbReference>
<organism evidence="6">
    <name type="scientific">Aegilops tauschii</name>
    <name type="common">Tausch's goatgrass</name>
    <name type="synonym">Aegilops squarrosa</name>
    <dbReference type="NCBI Taxonomy" id="37682"/>
    <lineage>
        <taxon>Eukaryota</taxon>
        <taxon>Viridiplantae</taxon>
        <taxon>Streptophyta</taxon>
        <taxon>Embryophyta</taxon>
        <taxon>Tracheophyta</taxon>
        <taxon>Spermatophyta</taxon>
        <taxon>Magnoliopsida</taxon>
        <taxon>Liliopsida</taxon>
        <taxon>Poales</taxon>
        <taxon>Poaceae</taxon>
        <taxon>BOP clade</taxon>
        <taxon>Pooideae</taxon>
        <taxon>Triticodae</taxon>
        <taxon>Triticeae</taxon>
        <taxon>Triticinae</taxon>
        <taxon>Aegilops</taxon>
    </lineage>
</organism>
<dbReference type="GO" id="GO:0008270">
    <property type="term" value="F:zinc ion binding"/>
    <property type="evidence" value="ECO:0007669"/>
    <property type="project" value="UniProtKB-KW"/>
</dbReference>
<evidence type="ECO:0000256" key="3">
    <source>
        <dbReference type="ARBA" id="ARBA00022771"/>
    </source>
</evidence>